<dbReference type="Pfam" id="PF13561">
    <property type="entry name" value="adh_short_C2"/>
    <property type="match status" value="1"/>
</dbReference>
<dbReference type="Proteomes" id="UP000728032">
    <property type="component" value="Unassembled WGS sequence"/>
</dbReference>
<proteinExistence type="inferred from homology"/>
<reference evidence="2" key="1">
    <citation type="submission" date="2020-11" db="EMBL/GenBank/DDBJ databases">
        <authorList>
            <person name="Tran Van P."/>
        </authorList>
    </citation>
    <scope>NUCLEOTIDE SEQUENCE</scope>
</reference>
<keyword evidence="3" id="KW-1185">Reference proteome</keyword>
<sequence length="299" mass="32972">PGYILTDELVPFINPDRLSQLIESTPLHRIGQPLDVAKGVFLMLLHFLSALKCPFHQNHWPSSRPIGEGIVKLFSILGANVVVNGRKDAEVQKVVQEIQQLSPYKLKPLGVVADVTKTDDLNRLLNETIKTFGKLDVLVNNVGINPNLNITDKNLMEIWDQVFNTDLRSSVQLNHLLVPYLEATNGTIIAISSDSALIPYVNNLASSCAKAAVQMMTKVLALELGPKGIRVNAIDLSFVQTNEHFTPDQLEQMRQRNPLRKIGQPLDIAKGVIFLASTDAQYITGANLVIDGGAVYNHQ</sequence>
<feature type="non-terminal residue" evidence="2">
    <location>
        <position position="1"/>
    </location>
</feature>
<accession>A0A7R9M6I5</accession>
<evidence type="ECO:0000313" key="3">
    <source>
        <dbReference type="Proteomes" id="UP000728032"/>
    </source>
</evidence>
<name>A0A7R9M6I5_9ACAR</name>
<protein>
    <submittedName>
        <fullName evidence="2">Uncharacterized protein</fullName>
    </submittedName>
</protein>
<dbReference type="PANTHER" id="PTHR43943">
    <property type="entry name" value="DEHYDROGENASE/REDUCTASE (SDR FAMILY) MEMBER 4"/>
    <property type="match status" value="1"/>
</dbReference>
<comment type="similarity">
    <text evidence="1">Belongs to the short-chain dehydrogenases/reductases (SDR) family.</text>
</comment>
<dbReference type="Gene3D" id="3.40.50.720">
    <property type="entry name" value="NAD(P)-binding Rossmann-like Domain"/>
    <property type="match status" value="1"/>
</dbReference>
<dbReference type="InterPro" id="IPR002347">
    <property type="entry name" value="SDR_fam"/>
</dbReference>
<dbReference type="PRINTS" id="PR00081">
    <property type="entry name" value="GDHRDH"/>
</dbReference>
<dbReference type="OrthoDB" id="2898618at2759"/>
<dbReference type="EMBL" id="OC922168">
    <property type="protein sequence ID" value="CAD7653970.1"/>
    <property type="molecule type" value="Genomic_DNA"/>
</dbReference>
<evidence type="ECO:0000313" key="2">
    <source>
        <dbReference type="EMBL" id="CAD7653970.1"/>
    </source>
</evidence>
<evidence type="ECO:0000256" key="1">
    <source>
        <dbReference type="ARBA" id="ARBA00006484"/>
    </source>
</evidence>
<dbReference type="PANTHER" id="PTHR43943:SF2">
    <property type="entry name" value="DEHYDROGENASE_REDUCTASE 4"/>
    <property type="match status" value="1"/>
</dbReference>
<dbReference type="EMBL" id="CAJPVJ010007343">
    <property type="protein sequence ID" value="CAG2171157.1"/>
    <property type="molecule type" value="Genomic_DNA"/>
</dbReference>
<gene>
    <name evidence="2" type="ORF">ONB1V03_LOCUS10621</name>
</gene>
<dbReference type="InterPro" id="IPR036291">
    <property type="entry name" value="NAD(P)-bd_dom_sf"/>
</dbReference>
<dbReference type="SUPFAM" id="SSF51735">
    <property type="entry name" value="NAD(P)-binding Rossmann-fold domains"/>
    <property type="match status" value="1"/>
</dbReference>
<dbReference type="AlphaFoldDB" id="A0A7R9M6I5"/>
<dbReference type="PRINTS" id="PR00080">
    <property type="entry name" value="SDRFAMILY"/>
</dbReference>
<organism evidence="2">
    <name type="scientific">Oppiella nova</name>
    <dbReference type="NCBI Taxonomy" id="334625"/>
    <lineage>
        <taxon>Eukaryota</taxon>
        <taxon>Metazoa</taxon>
        <taxon>Ecdysozoa</taxon>
        <taxon>Arthropoda</taxon>
        <taxon>Chelicerata</taxon>
        <taxon>Arachnida</taxon>
        <taxon>Acari</taxon>
        <taxon>Acariformes</taxon>
        <taxon>Sarcoptiformes</taxon>
        <taxon>Oribatida</taxon>
        <taxon>Brachypylina</taxon>
        <taxon>Oppioidea</taxon>
        <taxon>Oppiidae</taxon>
        <taxon>Oppiella</taxon>
    </lineage>
</organism>
<dbReference type="FunFam" id="3.40.50.720:FF:000084">
    <property type="entry name" value="Short-chain dehydrogenase reductase"/>
    <property type="match status" value="1"/>
</dbReference>